<evidence type="ECO:0000313" key="3">
    <source>
        <dbReference type="Proteomes" id="UP000612899"/>
    </source>
</evidence>
<dbReference type="AlphaFoldDB" id="A0A8J3QBK5"/>
<dbReference type="InterPro" id="IPR006949">
    <property type="entry name" value="Barrel_Baseplate_J-like"/>
</dbReference>
<dbReference type="Pfam" id="PF04865">
    <property type="entry name" value="Baseplate_J"/>
    <property type="match status" value="1"/>
</dbReference>
<organism evidence="2 3">
    <name type="scientific">Rhizocola hellebori</name>
    <dbReference type="NCBI Taxonomy" id="1392758"/>
    <lineage>
        <taxon>Bacteria</taxon>
        <taxon>Bacillati</taxon>
        <taxon>Actinomycetota</taxon>
        <taxon>Actinomycetes</taxon>
        <taxon>Micromonosporales</taxon>
        <taxon>Micromonosporaceae</taxon>
        <taxon>Rhizocola</taxon>
    </lineage>
</organism>
<evidence type="ECO:0000313" key="2">
    <source>
        <dbReference type="EMBL" id="GIH06857.1"/>
    </source>
</evidence>
<comment type="caution">
    <text evidence="2">The sequence shown here is derived from an EMBL/GenBank/DDBJ whole genome shotgun (WGS) entry which is preliminary data.</text>
</comment>
<keyword evidence="3" id="KW-1185">Reference proteome</keyword>
<evidence type="ECO:0000259" key="1">
    <source>
        <dbReference type="Pfam" id="PF04865"/>
    </source>
</evidence>
<protein>
    <submittedName>
        <fullName evidence="2">Putative baseplate assembly protein</fullName>
    </submittedName>
</protein>
<name>A0A8J3QBK5_9ACTN</name>
<sequence>MTLETPREITNRSGLPQVSYRPGGYAEFRASLHALLDDEGGLPKLTTRDSDDFTIGLLDGVACVAEVLTFYSERLINESYLGTALDRTSLAELGKLVGYRLRPGVAATTHLAFHVEPPPRQQLTDATSPFQRVRMPAEVIIEAGTAVRSVPGPGEQQQTFETAQRLVARPEWNMLRPLAFRKTVLGAGATSMNLRGVATGLRAGDQLLFAADLGTWAAATVATVTPSTESTLVTWKPALGVAGPLTPYVWRKRLAVFGHQAPMWGSMSDTFRKDYKNAVESSLPVMKAPGKEYKAAIKENWPFYAIRPASAGQAVDIEGSHPEIAVGSWLMLVQGNERGLFEVAEVEELTRSEFAVSGKVTRAHLTGNPTQFNKFISYVRETTIFAVNDPLDLVGEPDPTAVAEGQCTVAGDVSALPPGRLVLVSSPAGAQLLAVASAVATDEGTELTFAEDLAQPHDRAKVSIFGNVAVATHGETVHQILGDGSARPFQRFELKHAPLTYVPADGPSGAQSTLEVRVNEVRWAEVGSHYPAGPNDRTFVTREAPGGEVVVGTGDGARGARVPAGSHNVRAKYRKGTGEAGNLPTGALTQLASPPLGVTGVTNPVPAQGGADPDTVAQARTGIPRSTRTLGRAVSLTDYGDYASTFAGVAKADVTVLAVRNTRTIVVTVASAEKDHLAGDLLCARLAASLRSYGDPLAPVLVVPHRPAWFQVAAKVLADPALEWEPVRKAIAARLEEAFGFGARDFGMPVRKSEVIAVIHRAPGVIAVDLDVLARYTAPAPPELDAATGLRKLFQTRSAALGLHGLNAATTSTGLRKLLQTRDTALGLHELSGTTTGLSELLDIAIGSHELRAPGTTTGLSELFDIAIGSHELHGVGGLRRPLRPRPAPLGVQELLLAARAEAEQGTVLGAELLLLNPLSPNAIGKMP</sequence>
<reference evidence="2" key="1">
    <citation type="submission" date="2021-01" db="EMBL/GenBank/DDBJ databases">
        <title>Whole genome shotgun sequence of Rhizocola hellebori NBRC 109834.</title>
        <authorList>
            <person name="Komaki H."/>
            <person name="Tamura T."/>
        </authorList>
    </citation>
    <scope>NUCLEOTIDE SEQUENCE</scope>
    <source>
        <strain evidence="2">NBRC 109834</strain>
    </source>
</reference>
<dbReference type="EMBL" id="BONY01000031">
    <property type="protein sequence ID" value="GIH06857.1"/>
    <property type="molecule type" value="Genomic_DNA"/>
</dbReference>
<feature type="domain" description="Baseplate protein J-like barrel" evidence="1">
    <location>
        <begin position="575"/>
        <end position="610"/>
    </location>
</feature>
<dbReference type="Proteomes" id="UP000612899">
    <property type="component" value="Unassembled WGS sequence"/>
</dbReference>
<proteinExistence type="predicted"/>
<gene>
    <name evidence="2" type="ORF">Rhe02_49240</name>
</gene>
<accession>A0A8J3QBK5</accession>
<dbReference type="RefSeq" id="WP_203910671.1">
    <property type="nucleotide sequence ID" value="NZ_BONY01000031.1"/>
</dbReference>